<protein>
    <submittedName>
        <fullName evidence="2">Uncharacterized protein</fullName>
    </submittedName>
</protein>
<feature type="compositionally biased region" description="Polar residues" evidence="1">
    <location>
        <begin position="105"/>
        <end position="128"/>
    </location>
</feature>
<evidence type="ECO:0000313" key="2">
    <source>
        <dbReference type="EMBL" id="GEU67204.1"/>
    </source>
</evidence>
<feature type="compositionally biased region" description="Basic and acidic residues" evidence="1">
    <location>
        <begin position="76"/>
        <end position="88"/>
    </location>
</feature>
<accession>A0A6L2M3R0</accession>
<organism evidence="2">
    <name type="scientific">Tanacetum cinerariifolium</name>
    <name type="common">Dalmatian daisy</name>
    <name type="synonym">Chrysanthemum cinerariifolium</name>
    <dbReference type="NCBI Taxonomy" id="118510"/>
    <lineage>
        <taxon>Eukaryota</taxon>
        <taxon>Viridiplantae</taxon>
        <taxon>Streptophyta</taxon>
        <taxon>Embryophyta</taxon>
        <taxon>Tracheophyta</taxon>
        <taxon>Spermatophyta</taxon>
        <taxon>Magnoliopsida</taxon>
        <taxon>eudicotyledons</taxon>
        <taxon>Gunneridae</taxon>
        <taxon>Pentapetalae</taxon>
        <taxon>asterids</taxon>
        <taxon>campanulids</taxon>
        <taxon>Asterales</taxon>
        <taxon>Asteraceae</taxon>
        <taxon>Asteroideae</taxon>
        <taxon>Anthemideae</taxon>
        <taxon>Anthemidinae</taxon>
        <taxon>Tanacetum</taxon>
    </lineage>
</organism>
<reference evidence="2" key="1">
    <citation type="journal article" date="2019" name="Sci. Rep.">
        <title>Draft genome of Tanacetum cinerariifolium, the natural source of mosquito coil.</title>
        <authorList>
            <person name="Yamashiro T."/>
            <person name="Shiraishi A."/>
            <person name="Satake H."/>
            <person name="Nakayama K."/>
        </authorList>
    </citation>
    <scope>NUCLEOTIDE SEQUENCE</scope>
</reference>
<comment type="caution">
    <text evidence="2">The sequence shown here is derived from an EMBL/GenBank/DDBJ whole genome shotgun (WGS) entry which is preliminary data.</text>
</comment>
<feature type="region of interest" description="Disordered" evidence="1">
    <location>
        <begin position="32"/>
        <end position="91"/>
    </location>
</feature>
<proteinExistence type="predicted"/>
<evidence type="ECO:0000256" key="1">
    <source>
        <dbReference type="SAM" id="MobiDB-lite"/>
    </source>
</evidence>
<feature type="compositionally biased region" description="Basic and acidic residues" evidence="1">
    <location>
        <begin position="43"/>
        <end position="55"/>
    </location>
</feature>
<name>A0A6L2M3R0_TANCI</name>
<gene>
    <name evidence="2" type="ORF">Tci_039182</name>
</gene>
<feature type="region of interest" description="Disordered" evidence="1">
    <location>
        <begin position="103"/>
        <end position="135"/>
    </location>
</feature>
<sequence length="135" mass="15109">MLMTRDCDDLSLAKVVLMENPSSYDLDVLSEEVNSRTKIQSHKTRDSNKPVDQKSHTQTPGRQIFTGHKFSSKKNFAVDKKTSHRSDLRNQCQIGFTDDEINKASLHNSSDPALTRQTVASAHNSSDPGPTRHSK</sequence>
<dbReference type="AlphaFoldDB" id="A0A6L2M3R0"/>
<dbReference type="EMBL" id="BKCJ010005522">
    <property type="protein sequence ID" value="GEU67204.1"/>
    <property type="molecule type" value="Genomic_DNA"/>
</dbReference>
<feature type="non-terminal residue" evidence="2">
    <location>
        <position position="135"/>
    </location>
</feature>